<dbReference type="InterPro" id="IPR006771">
    <property type="entry name" value="CetA-like"/>
</dbReference>
<dbReference type="GeneID" id="36561363"/>
<evidence type="ECO:0000256" key="1">
    <source>
        <dbReference type="SAM" id="SignalP"/>
    </source>
</evidence>
<dbReference type="EMBL" id="MSFO01000008">
    <property type="protein sequence ID" value="PLB44807.1"/>
    <property type="molecule type" value="Genomic_DNA"/>
</dbReference>
<name>A0A2I2FW22_9EURO</name>
<dbReference type="RefSeq" id="XP_024700109.1">
    <property type="nucleotide sequence ID" value="XM_024853665.1"/>
</dbReference>
<dbReference type="PANTHER" id="PTHR35569">
    <property type="entry name" value="CYANAMIDE HYDRATASE DDI2-RELATED"/>
    <property type="match status" value="1"/>
</dbReference>
<dbReference type="Gene3D" id="1.10.3210.10">
    <property type="entry name" value="Hypothetical protein af1432"/>
    <property type="match status" value="1"/>
</dbReference>
<feature type="chain" id="PRO_5014190804" evidence="1">
    <location>
        <begin position="20"/>
        <end position="438"/>
    </location>
</feature>
<dbReference type="SUPFAM" id="SSF109604">
    <property type="entry name" value="HD-domain/PDEase-like"/>
    <property type="match status" value="1"/>
</dbReference>
<proteinExistence type="predicted"/>
<reference evidence="2 3" key="1">
    <citation type="submission" date="2016-12" db="EMBL/GenBank/DDBJ databases">
        <title>The genomes of Aspergillus section Nigri reveals drivers in fungal speciation.</title>
        <authorList>
            <consortium name="DOE Joint Genome Institute"/>
            <person name="Vesth T.C."/>
            <person name="Nybo J."/>
            <person name="Theobald S."/>
            <person name="Brandl J."/>
            <person name="Frisvad J.C."/>
            <person name="Nielsen K.F."/>
            <person name="Lyhne E.K."/>
            <person name="Kogle M.E."/>
            <person name="Kuo A."/>
            <person name="Riley R."/>
            <person name="Clum A."/>
            <person name="Nolan M."/>
            <person name="Lipzen A."/>
            <person name="Salamov A."/>
            <person name="Henrissat B."/>
            <person name="Wiebenga A."/>
            <person name="De Vries R.P."/>
            <person name="Grigoriev I.V."/>
            <person name="Mortensen U.H."/>
            <person name="Andersen M.R."/>
            <person name="Baker S.E."/>
        </authorList>
    </citation>
    <scope>NUCLEOTIDE SEQUENCE [LARGE SCALE GENOMIC DNA]</scope>
    <source>
        <strain evidence="2 3">IBT 23096</strain>
    </source>
</reference>
<comment type="caution">
    <text evidence="2">The sequence shown here is derived from an EMBL/GenBank/DDBJ whole genome shotgun (WGS) entry which is preliminary data.</text>
</comment>
<dbReference type="VEuPathDB" id="FungiDB:P170DRAFT_479356"/>
<keyword evidence="3" id="KW-1185">Reference proteome</keyword>
<dbReference type="Pfam" id="PF04681">
    <property type="entry name" value="Bys1"/>
    <property type="match status" value="1"/>
</dbReference>
<dbReference type="InterPro" id="IPR017771">
    <property type="entry name" value="Cyanamide_hydratase_HD"/>
</dbReference>
<evidence type="ECO:0000313" key="2">
    <source>
        <dbReference type="EMBL" id="PLB44807.1"/>
    </source>
</evidence>
<keyword evidence="1" id="KW-0732">Signal</keyword>
<gene>
    <name evidence="2" type="ORF">P170DRAFT_479356</name>
</gene>
<dbReference type="AlphaFoldDB" id="A0A2I2FW22"/>
<dbReference type="PANTHER" id="PTHR35569:SF1">
    <property type="entry name" value="CYANAMIDE HYDRATASE DDI2-RELATED"/>
    <property type="match status" value="1"/>
</dbReference>
<organism evidence="2 3">
    <name type="scientific">Aspergillus steynii IBT 23096</name>
    <dbReference type="NCBI Taxonomy" id="1392250"/>
    <lineage>
        <taxon>Eukaryota</taxon>
        <taxon>Fungi</taxon>
        <taxon>Dikarya</taxon>
        <taxon>Ascomycota</taxon>
        <taxon>Pezizomycotina</taxon>
        <taxon>Eurotiomycetes</taxon>
        <taxon>Eurotiomycetidae</taxon>
        <taxon>Eurotiales</taxon>
        <taxon>Aspergillaceae</taxon>
        <taxon>Aspergillus</taxon>
        <taxon>Aspergillus subgen. Circumdati</taxon>
    </lineage>
</organism>
<dbReference type="NCBIfam" id="TIGR03401">
    <property type="entry name" value="cyanamide_fam"/>
    <property type="match status" value="1"/>
</dbReference>
<dbReference type="Proteomes" id="UP000234275">
    <property type="component" value="Unassembled WGS sequence"/>
</dbReference>
<feature type="signal peptide" evidence="1">
    <location>
        <begin position="1"/>
        <end position="19"/>
    </location>
</feature>
<accession>A0A2I2FW22</accession>
<sequence length="438" mass="49339">MSRILIFILLFTLLASVMGLPIQELEGKSQLAPGHVIISSNLKSVKIHAWSVSNKIDKELNVGPGGGTYLEEYRFNPNGGGISIKMSEKGNLDNIIQFEYTRKDDKIWWDVSYVNHKVNSGSAIVAAGFSVTSNKKDCPQVHCRPGDENCQGIYHSPYDDWAAYGCPLDAILHMKIDPLDPIMSVNFDPVAEFGFTAITRNVQKLLPAPSSPCYPLSPITPSSDMIPGSPLSQRVQTYARENLAPEIFNHSMRVYHYGTAIRMQQFPNWIWTERTQETYFLTCMLHDIGLSPEVLHKTRLSFEFWGGFNALQVLIDHKIACDREQAESVAEAIIRHNDFGEDGMITTMGLLTQIATTFDNGSKNSFLVHPGTLQRVIEAYPRLRWNEFVVKCGAGEYDEKPWCHLTKLDRKALFEEFADNRLTAAYDNCDDQKAKSSF</sequence>
<protein>
    <submittedName>
        <fullName evidence="2">Cyanamide hydratase</fullName>
    </submittedName>
</protein>
<dbReference type="OrthoDB" id="409121at2759"/>
<evidence type="ECO:0000313" key="3">
    <source>
        <dbReference type="Proteomes" id="UP000234275"/>
    </source>
</evidence>